<dbReference type="PANTHER" id="PTHR11735:SF11">
    <property type="entry name" value="TRNA THREONYLCARBAMOYLADENOSINE BIOSYNTHESIS PROTEIN TSAB"/>
    <property type="match status" value="1"/>
</dbReference>
<dbReference type="InterPro" id="IPR043129">
    <property type="entry name" value="ATPase_NBD"/>
</dbReference>
<evidence type="ECO:0000259" key="1">
    <source>
        <dbReference type="Pfam" id="PF00814"/>
    </source>
</evidence>
<dbReference type="InterPro" id="IPR000905">
    <property type="entry name" value="Gcp-like_dom"/>
</dbReference>
<proteinExistence type="predicted"/>
<dbReference type="GO" id="GO:0002949">
    <property type="term" value="P:tRNA threonylcarbamoyladenosine modification"/>
    <property type="evidence" value="ECO:0007669"/>
    <property type="project" value="InterPro"/>
</dbReference>
<dbReference type="Pfam" id="PF00814">
    <property type="entry name" value="TsaD"/>
    <property type="match status" value="1"/>
</dbReference>
<accession>H5SLM4</accession>
<keyword evidence="2" id="KW-0645">Protease</keyword>
<evidence type="ECO:0000313" key="2">
    <source>
        <dbReference type="EMBL" id="BAL57060.1"/>
    </source>
</evidence>
<dbReference type="GO" id="GO:0006508">
    <property type="term" value="P:proteolysis"/>
    <property type="evidence" value="ECO:0007669"/>
    <property type="project" value="UniProtKB-KW"/>
</dbReference>
<dbReference type="PANTHER" id="PTHR11735">
    <property type="entry name" value="TRNA N6-ADENOSINE THREONYLCARBAMOYLTRANSFERASE"/>
    <property type="match status" value="1"/>
</dbReference>
<dbReference type="AlphaFoldDB" id="H5SLM4"/>
<dbReference type="CDD" id="cd24032">
    <property type="entry name" value="ASKHA_NBD_TsaB"/>
    <property type="match status" value="1"/>
</dbReference>
<reference evidence="2" key="2">
    <citation type="journal article" date="2012" name="PLoS ONE">
        <title>A Deeply Branching Thermophilic Bacterium with an Ancient Acetyl-CoA Pathway Dominates a Subsurface Ecosystem.</title>
        <authorList>
            <person name="Takami H."/>
            <person name="Noguchi H."/>
            <person name="Takaki Y."/>
            <person name="Uchiyama I."/>
            <person name="Toyoda A."/>
            <person name="Nishi S."/>
            <person name="Chee G.-J."/>
            <person name="Arai W."/>
            <person name="Nunoura T."/>
            <person name="Itoh T."/>
            <person name="Hattori M."/>
            <person name="Takai K."/>
        </authorList>
    </citation>
    <scope>NUCLEOTIDE SEQUENCE</scope>
</reference>
<dbReference type="InterPro" id="IPR022496">
    <property type="entry name" value="T6A_TsaB"/>
</dbReference>
<dbReference type="Gene3D" id="3.30.420.40">
    <property type="match status" value="2"/>
</dbReference>
<name>H5SLM4_9DELT</name>
<protein>
    <submittedName>
        <fullName evidence="2">Peptidase M22, glycoprotease</fullName>
    </submittedName>
</protein>
<dbReference type="NCBIfam" id="TIGR03725">
    <property type="entry name" value="T6A_YeaZ"/>
    <property type="match status" value="1"/>
</dbReference>
<organism evidence="2">
    <name type="scientific">uncultured delta proteobacterium</name>
    <dbReference type="NCBI Taxonomy" id="34034"/>
    <lineage>
        <taxon>Bacteria</taxon>
        <taxon>Deltaproteobacteria</taxon>
        <taxon>environmental samples</taxon>
    </lineage>
</organism>
<dbReference type="SUPFAM" id="SSF53067">
    <property type="entry name" value="Actin-like ATPase domain"/>
    <property type="match status" value="2"/>
</dbReference>
<reference evidence="2" key="1">
    <citation type="journal article" date="2005" name="Environ. Microbiol.">
        <title>Genetic and functional properties of uncultivated thermophilic crenarchaeotes from a subsurface gold mine as revealed by analysis of genome fragments.</title>
        <authorList>
            <person name="Nunoura T."/>
            <person name="Hirayama H."/>
            <person name="Takami H."/>
            <person name="Oida H."/>
            <person name="Nishi S."/>
            <person name="Shimamura S."/>
            <person name="Suzuki Y."/>
            <person name="Inagaki F."/>
            <person name="Takai K."/>
            <person name="Nealson K.H."/>
            <person name="Horikoshi K."/>
        </authorList>
    </citation>
    <scope>NUCLEOTIDE SEQUENCE</scope>
</reference>
<dbReference type="GO" id="GO:0005829">
    <property type="term" value="C:cytosol"/>
    <property type="evidence" value="ECO:0007669"/>
    <property type="project" value="TreeGrafter"/>
</dbReference>
<keyword evidence="2" id="KW-0378">Hydrolase</keyword>
<dbReference type="GO" id="GO:0008233">
    <property type="term" value="F:peptidase activity"/>
    <property type="evidence" value="ECO:0007669"/>
    <property type="project" value="UniProtKB-KW"/>
</dbReference>
<feature type="domain" description="Gcp-like" evidence="1">
    <location>
        <begin position="28"/>
        <end position="142"/>
    </location>
</feature>
<gene>
    <name evidence="2" type="ORF">HGMM_F46H12C08</name>
</gene>
<dbReference type="EMBL" id="AP011765">
    <property type="protein sequence ID" value="BAL57060.1"/>
    <property type="molecule type" value="Genomic_DNA"/>
</dbReference>
<sequence length="223" mass="23052">MDTSSFTGSVALVEDGMVVSEVVARLRASHSEALLPIVNEVLERASTTLTDVDLLAVGTGPGSFTGVRIALATAKGFRLVTGKPLVGVPSLDALAAAAVGARGPLAAVLDARRDEVFVALYHATAQGRDILLPPTHGTPEAMGALVRQTAGNTELLAIGDLSAALWDRFTHGAGNGITVLPSVAGTPLARFVAHEALSGLHPRDDGRLEPLYVRPSDAKLPTR</sequence>